<evidence type="ECO:0000256" key="2">
    <source>
        <dbReference type="SAM" id="MobiDB-lite"/>
    </source>
</evidence>
<gene>
    <name evidence="3" type="ORF">FF100_34840</name>
</gene>
<dbReference type="OrthoDB" id="8005028at2"/>
<name>A0A5C4L6A9_9HYPH</name>
<proteinExistence type="inferred from homology"/>
<protein>
    <submittedName>
        <fullName evidence="3">MucR family transcriptional regulator</fullName>
    </submittedName>
</protein>
<dbReference type="InterPro" id="IPR041920">
    <property type="entry name" value="ROS/MUCR_sf"/>
</dbReference>
<dbReference type="EMBL" id="VDDA01000051">
    <property type="protein sequence ID" value="TNC06274.1"/>
    <property type="molecule type" value="Genomic_DNA"/>
</dbReference>
<dbReference type="GO" id="GO:0006355">
    <property type="term" value="P:regulation of DNA-templated transcription"/>
    <property type="evidence" value="ECO:0007669"/>
    <property type="project" value="InterPro"/>
</dbReference>
<dbReference type="Pfam" id="PF05443">
    <property type="entry name" value="ROS_MUCR"/>
    <property type="match status" value="1"/>
</dbReference>
<evidence type="ECO:0000256" key="1">
    <source>
        <dbReference type="ARBA" id="ARBA00007031"/>
    </source>
</evidence>
<dbReference type="AlphaFoldDB" id="A0A5C4L6A9"/>
<keyword evidence="4" id="KW-1185">Reference proteome</keyword>
<dbReference type="InterPro" id="IPR008807">
    <property type="entry name" value="ROS_MUCR"/>
</dbReference>
<dbReference type="Gene3D" id="1.10.10.1550">
    <property type="entry name" value="ROS/MUCR transcriptional regulator protein"/>
    <property type="match status" value="1"/>
</dbReference>
<dbReference type="GO" id="GO:0008270">
    <property type="term" value="F:zinc ion binding"/>
    <property type="evidence" value="ECO:0007669"/>
    <property type="project" value="InterPro"/>
</dbReference>
<sequence length="192" mass="20807">MFGSGWILTSERIYVSDATQAQQSEFIELAADIVSAYVMRNNVPAAELPKLIASVHASLSTLGQPAATPTEDHKVTPAQIRKSVTPDAITSFIDGKPYKSLKRHVTSNGLTPDEYRQKYGLPRDYPMVAANYAAQRSELAKSLGLGQLRRDRAAAKKAAEKRAVPDPVVTASMDAKPARRGRPKKAETSAAE</sequence>
<comment type="similarity">
    <text evidence="1">Belongs to the ros/MucR family.</text>
</comment>
<organism evidence="3 4">
    <name type="scientific">Methylobacterium terricola</name>
    <dbReference type="NCBI Taxonomy" id="2583531"/>
    <lineage>
        <taxon>Bacteria</taxon>
        <taxon>Pseudomonadati</taxon>
        <taxon>Pseudomonadota</taxon>
        <taxon>Alphaproteobacteria</taxon>
        <taxon>Hyphomicrobiales</taxon>
        <taxon>Methylobacteriaceae</taxon>
        <taxon>Methylobacterium</taxon>
    </lineage>
</organism>
<feature type="region of interest" description="Disordered" evidence="2">
    <location>
        <begin position="142"/>
        <end position="192"/>
    </location>
</feature>
<feature type="compositionally biased region" description="Basic and acidic residues" evidence="2">
    <location>
        <begin position="148"/>
        <end position="164"/>
    </location>
</feature>
<dbReference type="GO" id="GO:0003677">
    <property type="term" value="F:DNA binding"/>
    <property type="evidence" value="ECO:0007669"/>
    <property type="project" value="InterPro"/>
</dbReference>
<comment type="caution">
    <text evidence="3">The sequence shown here is derived from an EMBL/GenBank/DDBJ whole genome shotgun (WGS) entry which is preliminary data.</text>
</comment>
<accession>A0A5C4L6A9</accession>
<evidence type="ECO:0000313" key="4">
    <source>
        <dbReference type="Proteomes" id="UP000305267"/>
    </source>
</evidence>
<dbReference type="Proteomes" id="UP000305267">
    <property type="component" value="Unassembled WGS sequence"/>
</dbReference>
<evidence type="ECO:0000313" key="3">
    <source>
        <dbReference type="EMBL" id="TNC06274.1"/>
    </source>
</evidence>
<reference evidence="3 4" key="1">
    <citation type="submission" date="2019-06" db="EMBL/GenBank/DDBJ databases">
        <title>Genome of Methylobacterium sp. 17Sr1-39.</title>
        <authorList>
            <person name="Seo T."/>
        </authorList>
    </citation>
    <scope>NUCLEOTIDE SEQUENCE [LARGE SCALE GENOMIC DNA]</scope>
    <source>
        <strain evidence="3 4">17Sr1-39</strain>
    </source>
</reference>